<keyword evidence="2" id="KW-1185">Reference proteome</keyword>
<reference evidence="3" key="1">
    <citation type="submission" date="2017-02" db="UniProtKB">
        <authorList>
            <consortium name="WormBaseParasite"/>
        </authorList>
    </citation>
    <scope>IDENTIFICATION</scope>
</reference>
<dbReference type="WBParaSite" id="HNAJ_0000067001-mRNA-1">
    <property type="protein sequence ID" value="HNAJ_0000067001-mRNA-1"/>
    <property type="gene ID" value="HNAJ_0000067001"/>
</dbReference>
<sequence>MTICKKLQLDLNFRIFFFFRSFQEKVEPKEANAVHVNAMLEYFQSILDHKTLSASTKLNYVKIFQKTHRDIFYMHFASQEEANECMESLKRQAEQESHSTSSGNGFANRLAQLFKRVPRSKSVDQPGRQSVEG</sequence>
<organism evidence="3">
    <name type="scientific">Rodentolepis nana</name>
    <name type="common">Dwarf tapeworm</name>
    <name type="synonym">Hymenolepis nana</name>
    <dbReference type="NCBI Taxonomy" id="102285"/>
    <lineage>
        <taxon>Eukaryota</taxon>
        <taxon>Metazoa</taxon>
        <taxon>Spiralia</taxon>
        <taxon>Lophotrochozoa</taxon>
        <taxon>Platyhelminthes</taxon>
        <taxon>Cestoda</taxon>
        <taxon>Eucestoda</taxon>
        <taxon>Cyclophyllidea</taxon>
        <taxon>Hymenolepididae</taxon>
        <taxon>Rodentolepis</taxon>
    </lineage>
</organism>
<gene>
    <name evidence="1" type="ORF">HNAJ_LOCUS670</name>
</gene>
<evidence type="ECO:0000313" key="3">
    <source>
        <dbReference type="WBParaSite" id="HNAJ_0000067001-mRNA-1"/>
    </source>
</evidence>
<dbReference type="AlphaFoldDB" id="A0A0R3T1C7"/>
<reference evidence="1 2" key="2">
    <citation type="submission" date="2018-11" db="EMBL/GenBank/DDBJ databases">
        <authorList>
            <consortium name="Pathogen Informatics"/>
        </authorList>
    </citation>
    <scope>NUCLEOTIDE SEQUENCE [LARGE SCALE GENOMIC DNA]</scope>
</reference>
<evidence type="ECO:0000313" key="1">
    <source>
        <dbReference type="EMBL" id="VDN96529.1"/>
    </source>
</evidence>
<dbReference type="EMBL" id="UZAE01000203">
    <property type="protein sequence ID" value="VDN96529.1"/>
    <property type="molecule type" value="Genomic_DNA"/>
</dbReference>
<dbReference type="Proteomes" id="UP000278807">
    <property type="component" value="Unassembled WGS sequence"/>
</dbReference>
<protein>
    <submittedName>
        <fullName evidence="3">DUF4485 domain-containing protein</fullName>
    </submittedName>
</protein>
<name>A0A0R3T1C7_RODNA</name>
<dbReference type="OrthoDB" id="6263361at2759"/>
<accession>A0A0R3T1C7</accession>
<evidence type="ECO:0000313" key="2">
    <source>
        <dbReference type="Proteomes" id="UP000278807"/>
    </source>
</evidence>
<proteinExistence type="predicted"/>